<organism evidence="2 3">
    <name type="scientific">Methylobacterium planeticum</name>
    <dbReference type="NCBI Taxonomy" id="2615211"/>
    <lineage>
        <taxon>Bacteria</taxon>
        <taxon>Pseudomonadati</taxon>
        <taxon>Pseudomonadota</taxon>
        <taxon>Alphaproteobacteria</taxon>
        <taxon>Hyphomicrobiales</taxon>
        <taxon>Methylobacteriaceae</taxon>
        <taxon>Methylobacterium</taxon>
    </lineage>
</organism>
<gene>
    <name evidence="2" type="ORF">F6X51_20185</name>
</gene>
<name>A0A6N6MRJ9_9HYPH</name>
<protein>
    <recommendedName>
        <fullName evidence="1">DUF6894 domain-containing protein</fullName>
    </recommendedName>
</protein>
<evidence type="ECO:0000313" key="3">
    <source>
        <dbReference type="Proteomes" id="UP000441523"/>
    </source>
</evidence>
<accession>A0A6N6MRJ9</accession>
<dbReference type="Pfam" id="PF21834">
    <property type="entry name" value="DUF6894"/>
    <property type="match status" value="1"/>
</dbReference>
<evidence type="ECO:0000313" key="2">
    <source>
        <dbReference type="EMBL" id="KAB1071210.1"/>
    </source>
</evidence>
<feature type="domain" description="DUF6894" evidence="1">
    <location>
        <begin position="3"/>
        <end position="70"/>
    </location>
</feature>
<comment type="caution">
    <text evidence="2">The sequence shown here is derived from an EMBL/GenBank/DDBJ whole genome shotgun (WGS) entry which is preliminary data.</text>
</comment>
<dbReference type="AlphaFoldDB" id="A0A6N6MRJ9"/>
<reference evidence="2 3" key="1">
    <citation type="submission" date="2019-09" db="EMBL/GenBank/DDBJ databases">
        <title>YIM 132548 draft genome.</title>
        <authorList>
            <person name="Jiang L."/>
        </authorList>
    </citation>
    <scope>NUCLEOTIDE SEQUENCE [LARGE SCALE GENOMIC DNA]</scope>
    <source>
        <strain evidence="2 3">YIM 132548</strain>
    </source>
</reference>
<proteinExistence type="predicted"/>
<dbReference type="EMBL" id="VZZJ01000020">
    <property type="protein sequence ID" value="KAB1071210.1"/>
    <property type="molecule type" value="Genomic_DNA"/>
</dbReference>
<dbReference type="Proteomes" id="UP000441523">
    <property type="component" value="Unassembled WGS sequence"/>
</dbReference>
<sequence>MPRYFFHVHDGVSLLDHEGTELADWHQAQFHAIRTAGEIISDNAKRLKLGEDWKMEVTDEVGLVLFRLDFHVASSAAVMGEDWKQSAAEEAARLSPNPPT</sequence>
<dbReference type="InterPro" id="IPR054189">
    <property type="entry name" value="DUF6894"/>
</dbReference>
<evidence type="ECO:0000259" key="1">
    <source>
        <dbReference type="Pfam" id="PF21834"/>
    </source>
</evidence>
<dbReference type="RefSeq" id="WP_150965468.1">
    <property type="nucleotide sequence ID" value="NZ_VZZJ01000020.1"/>
</dbReference>
<keyword evidence="3" id="KW-1185">Reference proteome</keyword>